<dbReference type="EMBL" id="ML976616">
    <property type="protein sequence ID" value="KAF1844686.1"/>
    <property type="molecule type" value="Genomic_DNA"/>
</dbReference>
<dbReference type="AlphaFoldDB" id="A0A9P4L752"/>
<evidence type="ECO:0000313" key="1">
    <source>
        <dbReference type="EMBL" id="KAF1844686.1"/>
    </source>
</evidence>
<accession>A0A9P4L752</accession>
<keyword evidence="2" id="KW-1185">Reference proteome</keyword>
<dbReference type="RefSeq" id="XP_040787249.1">
    <property type="nucleotide sequence ID" value="XM_040937771.1"/>
</dbReference>
<sequence length="148" mass="16423">MEQKRRRGGMNQICEVNSNEPADQKVIAFDGHASDAVLIGFANPLRNFNESAKDDTEVVPSNIPTDANVGQSHTIKDLITTALAGRPTGHSSNQDGLGVKRSASNELLKIDDLDDYADACSEYGRGLREGWNREFLLHRVEEWQKLEK</sequence>
<gene>
    <name evidence="1" type="ORF">K460DRAFT_416070</name>
</gene>
<name>A0A9P4L752_9PLEO</name>
<dbReference type="Proteomes" id="UP000800039">
    <property type="component" value="Unassembled WGS sequence"/>
</dbReference>
<dbReference type="OrthoDB" id="3671094at2759"/>
<dbReference type="GeneID" id="63855021"/>
<reference evidence="1" key="1">
    <citation type="submission" date="2020-01" db="EMBL/GenBank/DDBJ databases">
        <authorList>
            <consortium name="DOE Joint Genome Institute"/>
            <person name="Haridas S."/>
            <person name="Albert R."/>
            <person name="Binder M."/>
            <person name="Bloem J."/>
            <person name="Labutti K."/>
            <person name="Salamov A."/>
            <person name="Andreopoulos B."/>
            <person name="Baker S.E."/>
            <person name="Barry K."/>
            <person name="Bills G."/>
            <person name="Bluhm B.H."/>
            <person name="Cannon C."/>
            <person name="Castanera R."/>
            <person name="Culley D.E."/>
            <person name="Daum C."/>
            <person name="Ezra D."/>
            <person name="Gonzalez J.B."/>
            <person name="Henrissat B."/>
            <person name="Kuo A."/>
            <person name="Liang C."/>
            <person name="Lipzen A."/>
            <person name="Lutzoni F."/>
            <person name="Magnuson J."/>
            <person name="Mondo S."/>
            <person name="Nolan M."/>
            <person name="Ohm R."/>
            <person name="Pangilinan J."/>
            <person name="Park H.-J."/>
            <person name="Ramirez L."/>
            <person name="Alfaro M."/>
            <person name="Sun H."/>
            <person name="Tritt A."/>
            <person name="Yoshinaga Y."/>
            <person name="Zwiers L.-H."/>
            <person name="Turgeon B.G."/>
            <person name="Goodwin S.B."/>
            <person name="Spatafora J.W."/>
            <person name="Crous P.W."/>
            <person name="Grigoriev I.V."/>
        </authorList>
    </citation>
    <scope>NUCLEOTIDE SEQUENCE</scope>
    <source>
        <strain evidence="1">CBS 394.84</strain>
    </source>
</reference>
<organism evidence="1 2">
    <name type="scientific">Cucurbitaria berberidis CBS 394.84</name>
    <dbReference type="NCBI Taxonomy" id="1168544"/>
    <lineage>
        <taxon>Eukaryota</taxon>
        <taxon>Fungi</taxon>
        <taxon>Dikarya</taxon>
        <taxon>Ascomycota</taxon>
        <taxon>Pezizomycotina</taxon>
        <taxon>Dothideomycetes</taxon>
        <taxon>Pleosporomycetidae</taxon>
        <taxon>Pleosporales</taxon>
        <taxon>Pleosporineae</taxon>
        <taxon>Cucurbitariaceae</taxon>
        <taxon>Cucurbitaria</taxon>
    </lineage>
</organism>
<evidence type="ECO:0000313" key="2">
    <source>
        <dbReference type="Proteomes" id="UP000800039"/>
    </source>
</evidence>
<comment type="caution">
    <text evidence="1">The sequence shown here is derived from an EMBL/GenBank/DDBJ whole genome shotgun (WGS) entry which is preliminary data.</text>
</comment>
<proteinExistence type="predicted"/>
<protein>
    <submittedName>
        <fullName evidence="1">Uncharacterized protein</fullName>
    </submittedName>
</protein>